<dbReference type="InterPro" id="IPR056071">
    <property type="entry name" value="DUF7654"/>
</dbReference>
<gene>
    <name evidence="4" type="ORF">RV15_GL001656</name>
</gene>
<evidence type="ECO:0000313" key="4">
    <source>
        <dbReference type="EMBL" id="OJG89349.1"/>
    </source>
</evidence>
<feature type="domain" description="DUF7654" evidence="2">
    <location>
        <begin position="470"/>
        <end position="609"/>
    </location>
</feature>
<sequence length="611" mass="70252">MFKVHGSSINIWDKYISDYNEGVDSGLILGTPRQIRSDEWLVQTPYSLSQTQTGFKAHNEVITLNGQDMTVGYNSPAFTLATIAKPFTWGYVLLGKEYGLSWYWGMKIIGLVLFSFEIGLILSRRNKYIALLTSLWIPFSSAIQWWFVSPVGDLVFFMLGFLTAIYNYFYYHENKTNRMVFSVISAICASGFILVLYPALQVPFGYLILLFLVGFFLEFKSKLVLDKFDGLFISLAVLITIILVGGSILFSRDSIYAVMHTIYPGNRISTGGDFDKKDIFLFLTNWKMSFTDVSYSNNSELSGFYQFFFVILPLSPILFYKKIKDNYYGFLLFIYSCIQLLWVLVKFPTSFAKITLWSFVPEERALLSFSFTAVLLSVWFIAYIWEQKRINKIAISGVIALNIAIYFYALYRGNLRLYLSKAEIIIILVISILILSSLLLKRKRLFLLLFVSVLLFTGLTVNPIVRGVAPIYDKKIGHRITEINQKDPNQLWVGERLMYSYLPMFGVHTFNGVSFTPDMTMWKALDPDGKKEKIYNRYAHIHADITNETPDLELLNSDALIVRLDSESIKKIGIKYLVTYKEIVDLETDDVKFDKLYGPDKDGAYIYKAVY</sequence>
<dbReference type="EMBL" id="JXLC01000023">
    <property type="protein sequence ID" value="OJG89349.1"/>
    <property type="molecule type" value="Genomic_DNA"/>
</dbReference>
<proteinExistence type="predicted"/>
<feature type="transmembrane region" description="Helical" evidence="1">
    <location>
        <begin position="303"/>
        <end position="320"/>
    </location>
</feature>
<dbReference type="InterPro" id="IPR056074">
    <property type="entry name" value="DUF7657"/>
</dbReference>
<feature type="transmembrane region" description="Helical" evidence="1">
    <location>
        <begin position="231"/>
        <end position="250"/>
    </location>
</feature>
<feature type="transmembrane region" description="Helical" evidence="1">
    <location>
        <begin position="327"/>
        <end position="345"/>
    </location>
</feature>
<keyword evidence="1" id="KW-1133">Transmembrane helix</keyword>
<feature type="transmembrane region" description="Helical" evidence="1">
    <location>
        <begin position="203"/>
        <end position="219"/>
    </location>
</feature>
<dbReference type="Proteomes" id="UP000183039">
    <property type="component" value="Unassembled WGS sequence"/>
</dbReference>
<keyword evidence="1" id="KW-0472">Membrane</keyword>
<feature type="transmembrane region" description="Helical" evidence="1">
    <location>
        <begin position="365"/>
        <end position="385"/>
    </location>
</feature>
<evidence type="ECO:0000313" key="5">
    <source>
        <dbReference type="Proteomes" id="UP000183039"/>
    </source>
</evidence>
<feature type="transmembrane region" description="Helical" evidence="1">
    <location>
        <begin position="102"/>
        <end position="122"/>
    </location>
</feature>
<accession>A0AA91GEL1</accession>
<feature type="transmembrane region" description="Helical" evidence="1">
    <location>
        <begin position="417"/>
        <end position="438"/>
    </location>
</feature>
<comment type="caution">
    <text evidence="4">The sequence shown here is derived from an EMBL/GenBank/DDBJ whole genome shotgun (WGS) entry which is preliminary data.</text>
</comment>
<protein>
    <submittedName>
        <fullName evidence="4">Uncharacterized protein</fullName>
    </submittedName>
</protein>
<organism evidence="4 5">
    <name type="scientific">Enterococcus silesiacus</name>
    <dbReference type="NCBI Taxonomy" id="332949"/>
    <lineage>
        <taxon>Bacteria</taxon>
        <taxon>Bacillati</taxon>
        <taxon>Bacillota</taxon>
        <taxon>Bacilli</taxon>
        <taxon>Lactobacillales</taxon>
        <taxon>Enterococcaceae</taxon>
        <taxon>Enterococcus</taxon>
    </lineage>
</organism>
<evidence type="ECO:0000259" key="3">
    <source>
        <dbReference type="Pfam" id="PF24677"/>
    </source>
</evidence>
<feature type="transmembrane region" description="Helical" evidence="1">
    <location>
        <begin position="178"/>
        <end position="197"/>
    </location>
</feature>
<dbReference type="AlphaFoldDB" id="A0AA91GEL1"/>
<feature type="domain" description="DUF7657" evidence="3">
    <location>
        <begin position="2"/>
        <end position="383"/>
    </location>
</feature>
<reference evidence="4 5" key="1">
    <citation type="submission" date="2014-12" db="EMBL/GenBank/DDBJ databases">
        <title>Draft genome sequences of 29 type strains of Enterococci.</title>
        <authorList>
            <person name="Zhong Z."/>
            <person name="Sun Z."/>
            <person name="Liu W."/>
            <person name="Zhang W."/>
            <person name="Zhang H."/>
        </authorList>
    </citation>
    <scope>NUCLEOTIDE SEQUENCE [LARGE SCALE GENOMIC DNA]</scope>
    <source>
        <strain evidence="4 5">DSM 22801</strain>
    </source>
</reference>
<feature type="transmembrane region" description="Helical" evidence="1">
    <location>
        <begin position="129"/>
        <end position="148"/>
    </location>
</feature>
<feature type="transmembrane region" description="Helical" evidence="1">
    <location>
        <begin position="392"/>
        <end position="411"/>
    </location>
</feature>
<keyword evidence="1" id="KW-0812">Transmembrane</keyword>
<feature type="transmembrane region" description="Helical" evidence="1">
    <location>
        <begin position="445"/>
        <end position="465"/>
    </location>
</feature>
<evidence type="ECO:0000256" key="1">
    <source>
        <dbReference type="SAM" id="Phobius"/>
    </source>
</evidence>
<dbReference type="Pfam" id="PF24677">
    <property type="entry name" value="DUF7657"/>
    <property type="match status" value="1"/>
</dbReference>
<feature type="transmembrane region" description="Helical" evidence="1">
    <location>
        <begin position="154"/>
        <end position="171"/>
    </location>
</feature>
<name>A0AA91GEL1_9ENTE</name>
<dbReference type="Pfam" id="PF24672">
    <property type="entry name" value="DUF7654"/>
    <property type="match status" value="1"/>
</dbReference>
<evidence type="ECO:0000259" key="2">
    <source>
        <dbReference type="Pfam" id="PF24672"/>
    </source>
</evidence>